<dbReference type="Proteomes" id="UP000256864">
    <property type="component" value="Unassembled WGS sequence"/>
</dbReference>
<comment type="caution">
    <text evidence="5">The sequence shown here is derived from an EMBL/GenBank/DDBJ whole genome shotgun (WGS) entry which is preliminary data.</text>
</comment>
<gene>
    <name evidence="5" type="ORF">C7452_1261</name>
</gene>
<reference evidence="5 6" key="1">
    <citation type="submission" date="2018-07" db="EMBL/GenBank/DDBJ databases">
        <title>Genomic Encyclopedia of Type Strains, Phase IV (KMG-IV): sequencing the most valuable type-strain genomes for metagenomic binning, comparative biology and taxonomic classification.</title>
        <authorList>
            <person name="Goeker M."/>
        </authorList>
    </citation>
    <scope>NUCLEOTIDE SEQUENCE [LARGE SCALE GENOMIC DNA]</scope>
    <source>
        <strain evidence="5 6">DSM 7466</strain>
    </source>
</reference>
<proteinExistence type="inferred from homology"/>
<keyword evidence="2" id="KW-0328">Glycosyltransferase</keyword>
<protein>
    <submittedName>
        <fullName evidence="5">UDP-N-acetylglucosamine--N-acetylmuramyl-(Pentapeptide) pyrophosphoryl-undecaprenol N-acetylglucosamine transferase</fullName>
    </submittedName>
</protein>
<comment type="similarity">
    <text evidence="1">Belongs to the glycosyltransferase 28 family.</text>
</comment>
<evidence type="ECO:0000313" key="6">
    <source>
        <dbReference type="Proteomes" id="UP000256864"/>
    </source>
</evidence>
<keyword evidence="6" id="KW-1185">Reference proteome</keyword>
<accession>A0A371ND06</accession>
<dbReference type="EMBL" id="QREL01000002">
    <property type="protein sequence ID" value="REE26300.1"/>
    <property type="molecule type" value="Genomic_DNA"/>
</dbReference>
<dbReference type="PANTHER" id="PTHR21015:SF22">
    <property type="entry name" value="GLYCOSYLTRANSFERASE"/>
    <property type="match status" value="1"/>
</dbReference>
<dbReference type="PANTHER" id="PTHR21015">
    <property type="entry name" value="UDP-N-ACETYLGLUCOSAMINE--N-ACETYLMURAMYL-(PENTAPEPTIDE) PYROPHOSPHORYL-UNDECAPRENOL N-ACETYLGLUCOSAMINE TRANSFERASE 1"/>
    <property type="match status" value="1"/>
</dbReference>
<dbReference type="InterPro" id="IPR004276">
    <property type="entry name" value="GlycoTrans_28_N"/>
</dbReference>
<feature type="domain" description="Glycosyltransferase family 28 N-terminal" evidence="4">
    <location>
        <begin position="8"/>
        <end position="121"/>
    </location>
</feature>
<organism evidence="5 6">
    <name type="scientific">Methanothermobacter defluvii</name>
    <dbReference type="NCBI Taxonomy" id="49339"/>
    <lineage>
        <taxon>Archaea</taxon>
        <taxon>Methanobacteriati</taxon>
        <taxon>Methanobacteriota</taxon>
        <taxon>Methanomada group</taxon>
        <taxon>Methanobacteria</taxon>
        <taxon>Methanobacteriales</taxon>
        <taxon>Methanobacteriaceae</taxon>
        <taxon>Methanothermobacter</taxon>
    </lineage>
</organism>
<evidence type="ECO:0000313" key="5">
    <source>
        <dbReference type="EMBL" id="REE26300.1"/>
    </source>
</evidence>
<dbReference type="Pfam" id="PF13692">
    <property type="entry name" value="Glyco_trans_1_4"/>
    <property type="match status" value="1"/>
</dbReference>
<keyword evidence="3 5" id="KW-0808">Transferase</keyword>
<sequence length="350" mass="37783">MIMKALFTVTGRGMGGDAITALNIAGALERRGFECEFALDHSAPGILFRKRGIEWHRVRIPQAGGHAASKAKLLSAALRTTRAIYETWRLIRRIRPDVVVGVIGGGAVVGCLAAKIAGVPAVGVLNTPTDSKVCTRLNRNVALPESDLFGRDIEGVESIYYPMSPDITLGDPEIACRRMPPQFDPDRPTIVLSSGSSLFKAMAEAAARLADSGMEANITVLGHPLRDEYLKIIDHEGIINLGYIDWVKDLYSIADLAVLSDDGVMVHEAIALGVPVVALRGVKYGRYHNMGAVFRGAVLEADPEDIVEAVSAALERSDELRRAARKYSGDVMGAADRIAEIIEEEAGRRQ</sequence>
<evidence type="ECO:0000256" key="3">
    <source>
        <dbReference type="ARBA" id="ARBA00022679"/>
    </source>
</evidence>
<dbReference type="Gene3D" id="3.40.50.2000">
    <property type="entry name" value="Glycogen Phosphorylase B"/>
    <property type="match status" value="2"/>
</dbReference>
<evidence type="ECO:0000259" key="4">
    <source>
        <dbReference type="Pfam" id="PF03033"/>
    </source>
</evidence>
<name>A0A371ND06_9EURY</name>
<evidence type="ECO:0000256" key="1">
    <source>
        <dbReference type="ARBA" id="ARBA00006962"/>
    </source>
</evidence>
<dbReference type="Pfam" id="PF03033">
    <property type="entry name" value="Glyco_transf_28"/>
    <property type="match status" value="1"/>
</dbReference>
<dbReference type="GO" id="GO:0016758">
    <property type="term" value="F:hexosyltransferase activity"/>
    <property type="evidence" value="ECO:0007669"/>
    <property type="project" value="InterPro"/>
</dbReference>
<dbReference type="SUPFAM" id="SSF53756">
    <property type="entry name" value="UDP-Glycosyltransferase/glycogen phosphorylase"/>
    <property type="match status" value="1"/>
</dbReference>
<evidence type="ECO:0000256" key="2">
    <source>
        <dbReference type="ARBA" id="ARBA00022676"/>
    </source>
</evidence>
<dbReference type="GO" id="GO:0005975">
    <property type="term" value="P:carbohydrate metabolic process"/>
    <property type="evidence" value="ECO:0007669"/>
    <property type="project" value="InterPro"/>
</dbReference>
<dbReference type="AlphaFoldDB" id="A0A371ND06"/>